<protein>
    <submittedName>
        <fullName evidence="1">Uncharacterized protein</fullName>
    </submittedName>
</protein>
<reference evidence="1 2" key="1">
    <citation type="submission" date="2015-06" db="EMBL/GenBank/DDBJ databases">
        <title>Improved classification and identification of acetic acid bacteria using matrix-assisted laser desorption/ionization time-of-flight mass spectrometry; Gluconobacter nephelii and Gluconobacter uchimurae are later heterotypic synonyms of Gluconobacter japonicus and Gluconobacter oxydans, respectively.</title>
        <authorList>
            <person name="Li L."/>
            <person name="Cleenwerck I."/>
            <person name="De Vuyst L."/>
            <person name="Vandamme P."/>
        </authorList>
    </citation>
    <scope>NUCLEOTIDE SEQUENCE [LARGE SCALE GENOMIC DNA]</scope>
    <source>
        <strain evidence="1 2">LMG 1768</strain>
    </source>
</reference>
<dbReference type="PATRIC" id="fig|318683.6.peg.1195"/>
<evidence type="ECO:0000313" key="2">
    <source>
        <dbReference type="Proteomes" id="UP000075636"/>
    </source>
</evidence>
<accession>A0A149TK88</accession>
<proteinExistence type="predicted"/>
<organism evidence="1 2">
    <name type="scientific">Gluconobacter albidus</name>
    <dbReference type="NCBI Taxonomy" id="318683"/>
    <lineage>
        <taxon>Bacteria</taxon>
        <taxon>Pseudomonadati</taxon>
        <taxon>Pseudomonadota</taxon>
        <taxon>Alphaproteobacteria</taxon>
        <taxon>Acetobacterales</taxon>
        <taxon>Acetobacteraceae</taxon>
        <taxon>Gluconobacter</taxon>
    </lineage>
</organism>
<dbReference type="EMBL" id="LHZR01000101">
    <property type="protein sequence ID" value="KXV48806.1"/>
    <property type="molecule type" value="Genomic_DNA"/>
</dbReference>
<evidence type="ECO:0000313" key="1">
    <source>
        <dbReference type="EMBL" id="KXV48806.1"/>
    </source>
</evidence>
<dbReference type="AlphaFoldDB" id="A0A149TK88"/>
<name>A0A149TK88_9PROT</name>
<gene>
    <name evidence="1" type="ORF">AD945_06165</name>
</gene>
<dbReference type="Proteomes" id="UP000075636">
    <property type="component" value="Unassembled WGS sequence"/>
</dbReference>
<sequence length="67" mass="7377">MKEVKEAAREHTLLAIERLAHWAASNEPAASVAASNALLDRGWGKAPMKFDDDEDGGKIRIVIERGY</sequence>
<comment type="caution">
    <text evidence="1">The sequence shown here is derived from an EMBL/GenBank/DDBJ whole genome shotgun (WGS) entry which is preliminary data.</text>
</comment>